<dbReference type="EMBL" id="RAPK01000013">
    <property type="protein sequence ID" value="RKD68071.1"/>
    <property type="molecule type" value="Genomic_DNA"/>
</dbReference>
<comment type="caution">
    <text evidence="3">The sequence shown here is derived from an EMBL/GenBank/DDBJ whole genome shotgun (WGS) entry which is preliminary data.</text>
</comment>
<protein>
    <submittedName>
        <fullName evidence="3">Uncharacterized protein DUF3899</fullName>
    </submittedName>
</protein>
<feature type="transmembrane region" description="Helical" evidence="1">
    <location>
        <begin position="100"/>
        <end position="120"/>
    </location>
</feature>
<reference evidence="3 4" key="1">
    <citation type="submission" date="2018-09" db="EMBL/GenBank/DDBJ databases">
        <title>Genomic Encyclopedia of Archaeal and Bacterial Type Strains, Phase II (KMG-II): from individual species to whole genera.</title>
        <authorList>
            <person name="Goeker M."/>
        </authorList>
    </citation>
    <scope>NUCLEOTIDE SEQUENCE [LARGE SCALE GENOMIC DNA]</scope>
    <source>
        <strain evidence="3 4">DSM 17008</strain>
    </source>
</reference>
<evidence type="ECO:0000313" key="3">
    <source>
        <dbReference type="EMBL" id="RKD68071.1"/>
    </source>
</evidence>
<evidence type="ECO:0000313" key="4">
    <source>
        <dbReference type="Proteomes" id="UP000285120"/>
    </source>
</evidence>
<name>A0A419UU74_9BACL</name>
<keyword evidence="1" id="KW-1133">Transmembrane helix</keyword>
<proteinExistence type="predicted"/>
<feature type="transmembrane region" description="Helical" evidence="1">
    <location>
        <begin position="38"/>
        <end position="55"/>
    </location>
</feature>
<keyword evidence="1" id="KW-0472">Membrane</keyword>
<dbReference type="AlphaFoldDB" id="A0A419UU74"/>
<dbReference type="Pfam" id="PF13038">
    <property type="entry name" value="DUF3899"/>
    <property type="match status" value="1"/>
</dbReference>
<accession>A0A419UU74</accession>
<evidence type="ECO:0000256" key="1">
    <source>
        <dbReference type="SAM" id="Phobius"/>
    </source>
</evidence>
<dbReference type="Proteomes" id="UP000285120">
    <property type="component" value="Unassembled WGS sequence"/>
</dbReference>
<feature type="domain" description="DUF3899" evidence="2">
    <location>
        <begin position="35"/>
        <end position="115"/>
    </location>
</feature>
<organism evidence="3 4">
    <name type="scientific">Sinobaca qinghaiensis</name>
    <dbReference type="NCBI Taxonomy" id="342944"/>
    <lineage>
        <taxon>Bacteria</taxon>
        <taxon>Bacillati</taxon>
        <taxon>Bacillota</taxon>
        <taxon>Bacilli</taxon>
        <taxon>Bacillales</taxon>
        <taxon>Sporolactobacillaceae</taxon>
        <taxon>Sinobaca</taxon>
    </lineage>
</organism>
<keyword evidence="4" id="KW-1185">Reference proteome</keyword>
<feature type="transmembrane region" description="Helical" evidence="1">
    <location>
        <begin position="6"/>
        <end position="26"/>
    </location>
</feature>
<sequence length="122" mass="14208">MANVKINSALFAVNLMIILVLFFGLFSNKSFLDFINGGFYVFSVYFILSLIFFVIKGKFFDGIIYSFRRFSSRVAKGNANEDYLQKRDPSETLSSQFLSIWYYQTIILAVFICFLLLLYYSL</sequence>
<dbReference type="InterPro" id="IPR025007">
    <property type="entry name" value="DUF3899"/>
</dbReference>
<keyword evidence="1" id="KW-0812">Transmembrane</keyword>
<evidence type="ECO:0000259" key="2">
    <source>
        <dbReference type="Pfam" id="PF13038"/>
    </source>
</evidence>
<dbReference type="OrthoDB" id="2989943at2"/>
<gene>
    <name evidence="3" type="ORF">ATL39_3342</name>
</gene>